<accession>A0ABQ0LE09</accession>
<proteinExistence type="predicted"/>
<feature type="chain" id="PRO_5045164267" evidence="1">
    <location>
        <begin position="21"/>
        <end position="261"/>
    </location>
</feature>
<evidence type="ECO:0000256" key="1">
    <source>
        <dbReference type="SAM" id="SignalP"/>
    </source>
</evidence>
<name>A0ABQ0LE09_MYCCL</name>
<sequence length="261" mass="27704">MKFFSFAVAALATFASLANAAPLPLSARLETGLEARASTTSTPKVPTSQQFIEQGLIKVVVFTLQKMLGLGLTPRRAQAPRKNKSLFWTGQQASTAARGLRADALELASAQDLDLLGNMLSAEALALVKGGKAAIAKLSSVDDAKAFAKEVSLTEVVLGVGADAWIQFWDNASGVSQHTFPMTNKAAHLRAFAQAFAQLSSGDITIMMEGDPSTGPQPKSDSVFTRVERPILKGRFPSEITGAFRIGTNFKTTGTKVAFKL</sequence>
<organism evidence="2 3">
    <name type="scientific">Mycena chlorophos</name>
    <name type="common">Agaric fungus</name>
    <name type="synonym">Agaricus chlorophos</name>
    <dbReference type="NCBI Taxonomy" id="658473"/>
    <lineage>
        <taxon>Eukaryota</taxon>
        <taxon>Fungi</taxon>
        <taxon>Dikarya</taxon>
        <taxon>Basidiomycota</taxon>
        <taxon>Agaricomycotina</taxon>
        <taxon>Agaricomycetes</taxon>
        <taxon>Agaricomycetidae</taxon>
        <taxon>Agaricales</taxon>
        <taxon>Marasmiineae</taxon>
        <taxon>Mycenaceae</taxon>
        <taxon>Mycena</taxon>
    </lineage>
</organism>
<keyword evidence="3" id="KW-1185">Reference proteome</keyword>
<gene>
    <name evidence="2" type="ORF">MCHLO_06582</name>
</gene>
<dbReference type="Proteomes" id="UP000815677">
    <property type="component" value="Unassembled WGS sequence"/>
</dbReference>
<evidence type="ECO:0000313" key="3">
    <source>
        <dbReference type="Proteomes" id="UP000815677"/>
    </source>
</evidence>
<feature type="signal peptide" evidence="1">
    <location>
        <begin position="1"/>
        <end position="20"/>
    </location>
</feature>
<reference evidence="2" key="1">
    <citation type="submission" date="2014-09" db="EMBL/GenBank/DDBJ databases">
        <title>Genome sequence of the luminous mushroom Mycena chlorophos for searching fungal bioluminescence genes.</title>
        <authorList>
            <person name="Tanaka Y."/>
            <person name="Kasuga D."/>
            <person name="Oba Y."/>
            <person name="Hase S."/>
            <person name="Sato K."/>
            <person name="Oba Y."/>
            <person name="Sakakibara Y."/>
        </authorList>
    </citation>
    <scope>NUCLEOTIDE SEQUENCE</scope>
</reference>
<evidence type="ECO:0000313" key="2">
    <source>
        <dbReference type="EMBL" id="GAT49257.1"/>
    </source>
</evidence>
<dbReference type="EMBL" id="DF845401">
    <property type="protein sequence ID" value="GAT49257.1"/>
    <property type="molecule type" value="Genomic_DNA"/>
</dbReference>
<protein>
    <submittedName>
        <fullName evidence="2">Uncharacterized protein</fullName>
    </submittedName>
</protein>
<keyword evidence="1" id="KW-0732">Signal</keyword>